<proteinExistence type="predicted"/>
<feature type="signal peptide" evidence="1">
    <location>
        <begin position="1"/>
        <end position="31"/>
    </location>
</feature>
<accession>A0A4R5CQ71</accession>
<dbReference type="SUPFAM" id="SSF49478">
    <property type="entry name" value="Cna protein B-type domain"/>
    <property type="match status" value="1"/>
</dbReference>
<sequence>MKTSCCILCNNYRCLWLYALFMVVTATHTRAQGNSFHEEVALFAAFDEVPVEIVVDGKWSFETNAIITDSNLLYINVSDFFKHLKIVCNESTVGNSLEGFIENETKTYTIDYNTKQIKVGSKIITSKNGLLEEMGVKYMEASVLSEVFGLTLTFNPRSLSAKLVSSFELPYVREMRIENSRNSISKLQGQEVVVDTIIPRDYNLFKFGMLDWAVNSNQTVNEATTNNVILGVGGELLFGEANISINYNDRYEFDNRQLQYSWRWIDNDKKIIKQAQVGKIYNQSIAFLDSPVIGATINNSPNTVRKATGTYAINEYTEPNWTVELYINDVLVDYTKADASGLYVFNVPIVYGYTTLRLKFYGPLGEERTEERVMNTPYTFIPAKTLEYSISGGFLQDENGSRYGKGDFNYGVNRFLTVGGGLEYLSSIPNRPFIPFAKVAFQPFSTMVVNLEYDHDVRMIGLLNYNFTKSAFLELDYTKYVKGQLATRFNAQEERKIRVSVPFKINQFSGFSKLNFSQFVYDSFNFNQLDFVYSAYYKQLSFNSSTLVNWVGTKSPYMTTNLSMSYRMLNGFVLRPSVAYDLNDNMLTRYRAEIEKRISKMYFSASYERNIASKNDAVFLNFRYDFPYARTGVSAFYSNNNFSFSENAQGSLAFGGDNNYVHAGNNSALGKGGILFYPFLDLNQNEILDKGEKMVLLTTVKVTAGKAVISKKDSIVRVSDLNAFVSYNVEFSNDDLESISWKFKHNTYQILVDPNQYKRVFVPILSLGEVNGTVYLNQKGATKGQGRVTVQIYDKQSKKVAETLSESDGYFSYLGLKPGNYTIRVDDQQLEKLNYQSFPKEHTIEIAVSEDGTIVDGLDFEIKTKVAAAEIEMEASEVNVQIKPKKISEDLAAKPIESITNTEEVFYSIQLGVYKDHTKPKALDNLDLVFYEDLADGNVQYYYGFFRTKEKANIAKNTLAFRGINGTSIVTYQFGKKIATRETSVVKEEEVKESFVPVEAKEQNNTKKNTAFGKISDEKGLFYSVQIGVFKNYVHSNWFLNYKPVFYEILSSDRIRYISGRYDSKKEAKAAQNRIIAKGIKKAYIVKYNDGKKVDTSNGEH</sequence>
<reference evidence="2 3" key="1">
    <citation type="submission" date="2019-03" db="EMBL/GenBank/DDBJ databases">
        <title>Flavobacterium TSA-D2 sp. nov., isolated from arctic soil.</title>
        <authorList>
            <person name="Chaudhary D.K."/>
        </authorList>
    </citation>
    <scope>NUCLEOTIDE SEQUENCE [LARGE SCALE GENOMIC DNA]</scope>
    <source>
        <strain evidence="2 3">TSA-D2</strain>
    </source>
</reference>
<gene>
    <name evidence="2" type="ORF">E0F98_14675</name>
</gene>
<dbReference type="InterPro" id="IPR013783">
    <property type="entry name" value="Ig-like_fold"/>
</dbReference>
<keyword evidence="3" id="KW-1185">Reference proteome</keyword>
<organism evidence="2 3">
    <name type="scientific">Flavobacterium hiemivividum</name>
    <dbReference type="NCBI Taxonomy" id="2541734"/>
    <lineage>
        <taxon>Bacteria</taxon>
        <taxon>Pseudomonadati</taxon>
        <taxon>Bacteroidota</taxon>
        <taxon>Flavobacteriia</taxon>
        <taxon>Flavobacteriales</taxon>
        <taxon>Flavobacteriaceae</taxon>
        <taxon>Flavobacterium</taxon>
    </lineage>
</organism>
<dbReference type="AlphaFoldDB" id="A0A4R5CQ71"/>
<protein>
    <recommendedName>
        <fullName evidence="4">SPOR domain-containing protein</fullName>
    </recommendedName>
</protein>
<dbReference type="RefSeq" id="WP_132112804.1">
    <property type="nucleotide sequence ID" value="NZ_SMFO01000015.1"/>
</dbReference>
<dbReference type="Proteomes" id="UP000294597">
    <property type="component" value="Unassembled WGS sequence"/>
</dbReference>
<keyword evidence="1" id="KW-0732">Signal</keyword>
<name>A0A4R5CQ71_9FLAO</name>
<dbReference type="EMBL" id="SMFO01000015">
    <property type="protein sequence ID" value="TDE01587.1"/>
    <property type="molecule type" value="Genomic_DNA"/>
</dbReference>
<feature type="chain" id="PRO_5020323041" description="SPOR domain-containing protein" evidence="1">
    <location>
        <begin position="32"/>
        <end position="1101"/>
    </location>
</feature>
<evidence type="ECO:0000313" key="3">
    <source>
        <dbReference type="Proteomes" id="UP000294597"/>
    </source>
</evidence>
<evidence type="ECO:0008006" key="4">
    <source>
        <dbReference type="Google" id="ProtNLM"/>
    </source>
</evidence>
<evidence type="ECO:0000256" key="1">
    <source>
        <dbReference type="SAM" id="SignalP"/>
    </source>
</evidence>
<evidence type="ECO:0000313" key="2">
    <source>
        <dbReference type="EMBL" id="TDE01587.1"/>
    </source>
</evidence>
<comment type="caution">
    <text evidence="2">The sequence shown here is derived from an EMBL/GenBank/DDBJ whole genome shotgun (WGS) entry which is preliminary data.</text>
</comment>
<dbReference type="Gene3D" id="2.60.40.10">
    <property type="entry name" value="Immunoglobulins"/>
    <property type="match status" value="1"/>
</dbReference>